<comment type="caution">
    <text evidence="1">The sequence shown here is derived from an EMBL/GenBank/DDBJ whole genome shotgun (WGS) entry which is preliminary data.</text>
</comment>
<proteinExistence type="predicted"/>
<reference evidence="1" key="1">
    <citation type="submission" date="2018-11" db="EMBL/GenBank/DDBJ databases">
        <title>The sequence and de novo assembly of Larimichthys crocea genome using PacBio and Hi-C technologies.</title>
        <authorList>
            <person name="Xu P."/>
            <person name="Chen B."/>
            <person name="Zhou Z."/>
            <person name="Ke Q."/>
            <person name="Wu Y."/>
            <person name="Bai H."/>
            <person name="Pu F."/>
        </authorList>
    </citation>
    <scope>NUCLEOTIDE SEQUENCE</scope>
    <source>
        <tissue evidence="1">Muscle</tissue>
    </source>
</reference>
<organism evidence="1 2">
    <name type="scientific">Larimichthys crocea</name>
    <name type="common">Large yellow croaker</name>
    <name type="synonym">Pseudosciaena crocea</name>
    <dbReference type="NCBI Taxonomy" id="215358"/>
    <lineage>
        <taxon>Eukaryota</taxon>
        <taxon>Metazoa</taxon>
        <taxon>Chordata</taxon>
        <taxon>Craniata</taxon>
        <taxon>Vertebrata</taxon>
        <taxon>Euteleostomi</taxon>
        <taxon>Actinopterygii</taxon>
        <taxon>Neopterygii</taxon>
        <taxon>Teleostei</taxon>
        <taxon>Neoteleostei</taxon>
        <taxon>Acanthomorphata</taxon>
        <taxon>Eupercaria</taxon>
        <taxon>Sciaenidae</taxon>
        <taxon>Larimichthys</taxon>
    </lineage>
</organism>
<dbReference type="Proteomes" id="UP000793456">
    <property type="component" value="Chromosome VIII"/>
</dbReference>
<gene>
    <name evidence="1" type="ORF">E3U43_013225</name>
</gene>
<protein>
    <submittedName>
        <fullName evidence="1">Uncharacterized protein</fullName>
    </submittedName>
</protein>
<dbReference type="EMBL" id="CM011681">
    <property type="protein sequence ID" value="TMS15932.1"/>
    <property type="molecule type" value="Genomic_DNA"/>
</dbReference>
<keyword evidence="2" id="KW-1185">Reference proteome</keyword>
<sequence length="97" mass="11191">MARIVGGWSETFLADDIQSICNEVKPKVEEKTGKKHGIFRALKYKVMALCGGTHYLIMVYVGFDNYFQIHVFQDIEGRSEVENVQEGLHRYDPIIMH</sequence>
<evidence type="ECO:0000313" key="2">
    <source>
        <dbReference type="Proteomes" id="UP000793456"/>
    </source>
</evidence>
<name>A0ACD3R999_LARCR</name>
<accession>A0ACD3R999</accession>
<evidence type="ECO:0000313" key="1">
    <source>
        <dbReference type="EMBL" id="TMS15932.1"/>
    </source>
</evidence>